<protein>
    <submittedName>
        <fullName evidence="1">Uncharacterized protein</fullName>
    </submittedName>
</protein>
<reference evidence="2" key="1">
    <citation type="journal article" date="2019" name="Int. J. Syst. Evol. Microbiol.">
        <title>The Global Catalogue of Microorganisms (GCM) 10K type strain sequencing project: providing services to taxonomists for standard genome sequencing and annotation.</title>
        <authorList>
            <consortium name="The Broad Institute Genomics Platform"/>
            <consortium name="The Broad Institute Genome Sequencing Center for Infectious Disease"/>
            <person name="Wu L."/>
            <person name="Ma J."/>
        </authorList>
    </citation>
    <scope>NUCLEOTIDE SEQUENCE [LARGE SCALE GENOMIC DNA]</scope>
    <source>
        <strain evidence="2">CCM 8691</strain>
    </source>
</reference>
<evidence type="ECO:0000313" key="1">
    <source>
        <dbReference type="EMBL" id="MFC4211510.1"/>
    </source>
</evidence>
<name>A0ABV8PA28_9SPHI</name>
<comment type="caution">
    <text evidence="1">The sequence shown here is derived from an EMBL/GenBank/DDBJ whole genome shotgun (WGS) entry which is preliminary data.</text>
</comment>
<organism evidence="1 2">
    <name type="scientific">Pedobacter lithocola</name>
    <dbReference type="NCBI Taxonomy" id="1908239"/>
    <lineage>
        <taxon>Bacteria</taxon>
        <taxon>Pseudomonadati</taxon>
        <taxon>Bacteroidota</taxon>
        <taxon>Sphingobacteriia</taxon>
        <taxon>Sphingobacteriales</taxon>
        <taxon>Sphingobacteriaceae</taxon>
        <taxon>Pedobacter</taxon>
    </lineage>
</organism>
<keyword evidence="2" id="KW-1185">Reference proteome</keyword>
<gene>
    <name evidence="1" type="ORF">ACFOWA_09975</name>
</gene>
<feature type="non-terminal residue" evidence="1">
    <location>
        <position position="1"/>
    </location>
</feature>
<proteinExistence type="predicted"/>
<sequence>FARFLNLAPSSEAGCKSRKKSSIRKALQPYIPKSIITPSFSIRKNETQLKHFKYFNVTAGFCYRNSAFFSL</sequence>
<accession>A0ABV8PA28</accession>
<dbReference type="EMBL" id="JBHSBW010000009">
    <property type="protein sequence ID" value="MFC4211510.1"/>
    <property type="molecule type" value="Genomic_DNA"/>
</dbReference>
<dbReference type="Proteomes" id="UP001595789">
    <property type="component" value="Unassembled WGS sequence"/>
</dbReference>
<evidence type="ECO:0000313" key="2">
    <source>
        <dbReference type="Proteomes" id="UP001595789"/>
    </source>
</evidence>
<dbReference type="RefSeq" id="WP_378984680.1">
    <property type="nucleotide sequence ID" value="NZ_JBHSBW010000009.1"/>
</dbReference>